<dbReference type="Proteomes" id="UP000001982">
    <property type="component" value="Chromosome"/>
</dbReference>
<dbReference type="InterPro" id="IPR027843">
    <property type="entry name" value="DUF4440"/>
</dbReference>
<gene>
    <name evidence="2" type="ordered locus">Sden_2845</name>
</gene>
<dbReference type="InterPro" id="IPR032710">
    <property type="entry name" value="NTF2-like_dom_sf"/>
</dbReference>
<evidence type="ECO:0000313" key="3">
    <source>
        <dbReference type="Proteomes" id="UP000001982"/>
    </source>
</evidence>
<accession>Q12KA2</accession>
<evidence type="ECO:0000259" key="1">
    <source>
        <dbReference type="Pfam" id="PF14534"/>
    </source>
</evidence>
<dbReference type="eggNOG" id="COG1680">
    <property type="taxonomic scope" value="Bacteria"/>
</dbReference>
<name>Q12KA2_SHEDO</name>
<proteinExistence type="predicted"/>
<dbReference type="AlphaFoldDB" id="Q12KA2"/>
<organism evidence="2 3">
    <name type="scientific">Shewanella denitrificans (strain OS217 / ATCC BAA-1090 / DSM 15013)</name>
    <dbReference type="NCBI Taxonomy" id="318161"/>
    <lineage>
        <taxon>Bacteria</taxon>
        <taxon>Pseudomonadati</taxon>
        <taxon>Pseudomonadota</taxon>
        <taxon>Gammaproteobacteria</taxon>
        <taxon>Alteromonadales</taxon>
        <taxon>Shewanellaceae</taxon>
        <taxon>Shewanella</taxon>
    </lineage>
</organism>
<sequence>MTQKTTMKHWRYLTLALSGMLLAPLTVLLPALVAASAPISAASTLVTVQQQQTPLFSEISTLDQGVFDAFNKCSDSAELKKHASYFDQDVEFYHDTGGVTWNRDDMIANTQKYACGNYRRELVPNSLKVVAVKEFGAIEQGVHRFCKLDSGDCEGMADFVIVWRQQDNKWLITRVLSYGHRTTEAPSQ</sequence>
<evidence type="ECO:0000313" key="2">
    <source>
        <dbReference type="EMBL" id="ABE56124.1"/>
    </source>
</evidence>
<protein>
    <recommendedName>
        <fullName evidence="1">DUF4440 domain-containing protein</fullName>
    </recommendedName>
</protein>
<dbReference type="RefSeq" id="WP_011497273.1">
    <property type="nucleotide sequence ID" value="NC_007954.1"/>
</dbReference>
<keyword evidence="3" id="KW-1185">Reference proteome</keyword>
<dbReference type="KEGG" id="sdn:Sden_2845"/>
<dbReference type="Pfam" id="PF14534">
    <property type="entry name" value="DUF4440"/>
    <property type="match status" value="1"/>
</dbReference>
<dbReference type="STRING" id="318161.Sden_2845"/>
<dbReference type="EMBL" id="CP000302">
    <property type="protein sequence ID" value="ABE56124.1"/>
    <property type="molecule type" value="Genomic_DNA"/>
</dbReference>
<feature type="domain" description="DUF4440" evidence="1">
    <location>
        <begin position="66"/>
        <end position="172"/>
    </location>
</feature>
<dbReference type="Gene3D" id="3.10.450.50">
    <property type="match status" value="1"/>
</dbReference>
<reference evidence="2 3" key="1">
    <citation type="submission" date="2006-03" db="EMBL/GenBank/DDBJ databases">
        <title>Complete sequence of Shewanella denitrificans OS217.</title>
        <authorList>
            <consortium name="US DOE Joint Genome Institute"/>
            <person name="Copeland A."/>
            <person name="Lucas S."/>
            <person name="Lapidus A."/>
            <person name="Barry K."/>
            <person name="Detter J.C."/>
            <person name="Glavina del Rio T."/>
            <person name="Hammon N."/>
            <person name="Israni S."/>
            <person name="Dalin E."/>
            <person name="Tice H."/>
            <person name="Pitluck S."/>
            <person name="Brettin T."/>
            <person name="Bruce D."/>
            <person name="Han C."/>
            <person name="Tapia R."/>
            <person name="Gilna P."/>
            <person name="Kiss H."/>
            <person name="Schmutz J."/>
            <person name="Larimer F."/>
            <person name="Land M."/>
            <person name="Hauser L."/>
            <person name="Kyrpides N."/>
            <person name="Lykidis A."/>
            <person name="Richardson P."/>
        </authorList>
    </citation>
    <scope>NUCLEOTIDE SEQUENCE [LARGE SCALE GENOMIC DNA]</scope>
    <source>
        <strain evidence="3">OS217 / ATCC BAA-1090 / DSM 15013</strain>
    </source>
</reference>
<dbReference type="HOGENOM" id="CLU_111151_1_0_6"/>
<dbReference type="SUPFAM" id="SSF54427">
    <property type="entry name" value="NTF2-like"/>
    <property type="match status" value="1"/>
</dbReference>